<comment type="caution">
    <text evidence="1">The sequence shown here is derived from an EMBL/GenBank/DDBJ whole genome shotgun (WGS) entry which is preliminary data.</text>
</comment>
<proteinExistence type="predicted"/>
<dbReference type="RefSeq" id="WP_102985134.1">
    <property type="nucleotide sequence ID" value="NZ_JTBC02000008.1"/>
</dbReference>
<protein>
    <submittedName>
        <fullName evidence="1">Uncharacterized protein</fullName>
    </submittedName>
</protein>
<accession>A0AAP8PFC4</accession>
<organism evidence="1 2">
    <name type="scientific">Serratia marcescens</name>
    <dbReference type="NCBI Taxonomy" id="615"/>
    <lineage>
        <taxon>Bacteria</taxon>
        <taxon>Pseudomonadati</taxon>
        <taxon>Pseudomonadota</taxon>
        <taxon>Gammaproteobacteria</taxon>
        <taxon>Enterobacterales</taxon>
        <taxon>Yersiniaceae</taxon>
        <taxon>Serratia</taxon>
    </lineage>
</organism>
<dbReference type="EMBL" id="JTBC02000008">
    <property type="protein sequence ID" value="PNO65048.1"/>
    <property type="molecule type" value="Genomic_DNA"/>
</dbReference>
<dbReference type="AlphaFoldDB" id="A0AAP8PFC4"/>
<sequence>MMLPNELIKNESEFKHSCSAYGKDTVKILLYIQNQWKEQTFTETQERKRNALWYQVKNIDSIINEIVDANTATAPISTI</sequence>
<gene>
    <name evidence="1" type="ORF">MC70_017755</name>
</gene>
<evidence type="ECO:0000313" key="1">
    <source>
        <dbReference type="EMBL" id="PNO65048.1"/>
    </source>
</evidence>
<evidence type="ECO:0000313" key="2">
    <source>
        <dbReference type="Proteomes" id="UP000030378"/>
    </source>
</evidence>
<name>A0AAP8PFC4_SERMA</name>
<dbReference type="Proteomes" id="UP000030378">
    <property type="component" value="Unassembled WGS sequence"/>
</dbReference>
<reference evidence="2" key="1">
    <citation type="submission" date="2017-12" db="EMBL/GenBank/DDBJ databases">
        <title>FDA dAtabase for Regulatory Grade micrObial Sequences (FDA-ARGOS): Supporting development and validation of Infectious Disease Dx tests.</title>
        <authorList>
            <person name="Campos J."/>
            <person name="Goldberg B."/>
            <person name="Tallon L."/>
            <person name="Sadzewicz L."/>
            <person name="Sengamalay N."/>
            <person name="Ott S."/>
            <person name="Godinez A."/>
            <person name="Nagaraj S."/>
            <person name="Vavikolanu K."/>
            <person name="Vyas G."/>
            <person name="Nadendla S."/>
            <person name="Aluvathingal J."/>
            <person name="Geyer C."/>
            <person name="Nandy P."/>
            <person name="Hobson J."/>
            <person name="Sichtig H."/>
        </authorList>
    </citation>
    <scope>NUCLEOTIDE SEQUENCE [LARGE SCALE GENOMIC DNA]</scope>
    <source>
        <strain evidence="2">FDAARGOS_79</strain>
    </source>
</reference>